<gene>
    <name evidence="1" type="ORF">HMPREF1862_00015</name>
</gene>
<sequence>MLRNSSEQEMPAMSAPQFTREATYRATMLAAMKAAKAGILTDTDVSRIRGGLIARNLPPIGRLHTALVLDKTGVQSDI</sequence>
<accession>A0AB34X1U7</accession>
<comment type="caution">
    <text evidence="1">The sequence shown here is derived from an EMBL/GenBank/DDBJ whole genome shotgun (WGS) entry which is preliminary data.</text>
</comment>
<dbReference type="Proteomes" id="UP000070572">
    <property type="component" value="Unassembled WGS sequence"/>
</dbReference>
<dbReference type="EMBL" id="LSDN01000001">
    <property type="protein sequence ID" value="KXB82177.1"/>
    <property type="molecule type" value="Genomic_DNA"/>
</dbReference>
<protein>
    <submittedName>
        <fullName evidence="1">Uncharacterized protein</fullName>
    </submittedName>
</protein>
<organism evidence="1 2">
    <name type="scientific">Varibaculum cambriense</name>
    <dbReference type="NCBI Taxonomy" id="184870"/>
    <lineage>
        <taxon>Bacteria</taxon>
        <taxon>Bacillati</taxon>
        <taxon>Actinomycetota</taxon>
        <taxon>Actinomycetes</taxon>
        <taxon>Actinomycetales</taxon>
        <taxon>Actinomycetaceae</taxon>
        <taxon>Varibaculum</taxon>
    </lineage>
</organism>
<reference evidence="1 2" key="1">
    <citation type="submission" date="2016-01" db="EMBL/GenBank/DDBJ databases">
        <authorList>
            <person name="Mitreva M."/>
            <person name="Pepin K.H."/>
            <person name="Mihindukulasuriya K.A."/>
            <person name="Fulton R."/>
            <person name="Fronick C."/>
            <person name="O'Laughlin M."/>
            <person name="Miner T."/>
            <person name="Herter B."/>
            <person name="Rosa B.A."/>
            <person name="Cordes M."/>
            <person name="Tomlinson C."/>
            <person name="Wollam A."/>
            <person name="Palsikar V.B."/>
            <person name="Mardis E.R."/>
            <person name="Wilson R.K."/>
        </authorList>
    </citation>
    <scope>NUCLEOTIDE SEQUENCE [LARGE SCALE GENOMIC DNA]</scope>
    <source>
        <strain evidence="1 2">DNF00696</strain>
    </source>
</reference>
<dbReference type="AlphaFoldDB" id="A0AB34X1U7"/>
<proteinExistence type="predicted"/>
<evidence type="ECO:0000313" key="2">
    <source>
        <dbReference type="Proteomes" id="UP000070572"/>
    </source>
</evidence>
<name>A0AB34X1U7_9ACTO</name>
<evidence type="ECO:0000313" key="1">
    <source>
        <dbReference type="EMBL" id="KXB82177.1"/>
    </source>
</evidence>